<name>A0ABQ5BJV8_9ASTR</name>
<evidence type="ECO:0000313" key="1">
    <source>
        <dbReference type="EMBL" id="GJT15080.1"/>
    </source>
</evidence>
<reference evidence="1" key="1">
    <citation type="journal article" date="2022" name="Int. J. Mol. Sci.">
        <title>Draft Genome of Tanacetum Coccineum: Genomic Comparison of Closely Related Tanacetum-Family Plants.</title>
        <authorList>
            <person name="Yamashiro T."/>
            <person name="Shiraishi A."/>
            <person name="Nakayama K."/>
            <person name="Satake H."/>
        </authorList>
    </citation>
    <scope>NUCLEOTIDE SEQUENCE</scope>
</reference>
<dbReference type="Proteomes" id="UP001151760">
    <property type="component" value="Unassembled WGS sequence"/>
</dbReference>
<evidence type="ECO:0000313" key="2">
    <source>
        <dbReference type="Proteomes" id="UP001151760"/>
    </source>
</evidence>
<comment type="caution">
    <text evidence="1">The sequence shown here is derived from an EMBL/GenBank/DDBJ whole genome shotgun (WGS) entry which is preliminary data.</text>
</comment>
<gene>
    <name evidence="1" type="ORF">Tco_0873786</name>
</gene>
<proteinExistence type="predicted"/>
<protein>
    <submittedName>
        <fullName evidence="1">Uncharacterized protein</fullName>
    </submittedName>
</protein>
<accession>A0ABQ5BJV8</accession>
<organism evidence="1 2">
    <name type="scientific">Tanacetum coccineum</name>
    <dbReference type="NCBI Taxonomy" id="301880"/>
    <lineage>
        <taxon>Eukaryota</taxon>
        <taxon>Viridiplantae</taxon>
        <taxon>Streptophyta</taxon>
        <taxon>Embryophyta</taxon>
        <taxon>Tracheophyta</taxon>
        <taxon>Spermatophyta</taxon>
        <taxon>Magnoliopsida</taxon>
        <taxon>eudicotyledons</taxon>
        <taxon>Gunneridae</taxon>
        <taxon>Pentapetalae</taxon>
        <taxon>asterids</taxon>
        <taxon>campanulids</taxon>
        <taxon>Asterales</taxon>
        <taxon>Asteraceae</taxon>
        <taxon>Asteroideae</taxon>
        <taxon>Anthemideae</taxon>
        <taxon>Anthemidinae</taxon>
        <taxon>Tanacetum</taxon>
    </lineage>
</organism>
<reference evidence="1" key="2">
    <citation type="submission" date="2022-01" db="EMBL/GenBank/DDBJ databases">
        <authorList>
            <person name="Yamashiro T."/>
            <person name="Shiraishi A."/>
            <person name="Satake H."/>
            <person name="Nakayama K."/>
        </authorList>
    </citation>
    <scope>NUCLEOTIDE SEQUENCE</scope>
</reference>
<sequence>MTIPLSLIQPTYVQQITLVISHPESFQATSRIDKGKGIAIELDEDPSKRLVSASTIIRSDPDEPVRVEFLINEKIVYLTEQEIQEPEVIKVVQEEAKKSRLDPRKIVCAKANGVSNAQRLQRKYAKCLLLLVHNCSVEVNAASENMLKVTTASEYQVNAAS</sequence>
<dbReference type="EMBL" id="BQNB010013367">
    <property type="protein sequence ID" value="GJT15080.1"/>
    <property type="molecule type" value="Genomic_DNA"/>
</dbReference>
<keyword evidence="2" id="KW-1185">Reference proteome</keyword>